<dbReference type="PANTHER" id="PTHR21112">
    <property type="entry name" value="CHEMOSENSORY PROTEIN A 29A-RELATED"/>
    <property type="match status" value="1"/>
</dbReference>
<accession>A0A6I8TL20</accession>
<name>A0A6I8TL20_AEDAE</name>
<organism evidence="1 2">
    <name type="scientific">Aedes aegypti</name>
    <name type="common">Yellowfever mosquito</name>
    <name type="synonym">Culex aegypti</name>
    <dbReference type="NCBI Taxonomy" id="7159"/>
    <lineage>
        <taxon>Eukaryota</taxon>
        <taxon>Metazoa</taxon>
        <taxon>Ecdysozoa</taxon>
        <taxon>Arthropoda</taxon>
        <taxon>Hexapoda</taxon>
        <taxon>Insecta</taxon>
        <taxon>Pterygota</taxon>
        <taxon>Neoptera</taxon>
        <taxon>Endopterygota</taxon>
        <taxon>Diptera</taxon>
        <taxon>Nematocera</taxon>
        <taxon>Culicoidea</taxon>
        <taxon>Culicidae</taxon>
        <taxon>Culicinae</taxon>
        <taxon>Aedini</taxon>
        <taxon>Aedes</taxon>
        <taxon>Stegomyia</taxon>
    </lineage>
</organism>
<gene>
    <name evidence="1" type="primary">5575793</name>
</gene>
<reference evidence="1" key="2">
    <citation type="submission" date="2020-05" db="UniProtKB">
        <authorList>
            <consortium name="EnsemblMetazoa"/>
        </authorList>
    </citation>
    <scope>IDENTIFICATION</scope>
    <source>
        <strain evidence="1">LVP_AGWG</strain>
    </source>
</reference>
<evidence type="ECO:0000313" key="1">
    <source>
        <dbReference type="EnsemblMetazoa" id="AAEL012066-PB"/>
    </source>
</evidence>
<dbReference type="OrthoDB" id="7925769at2759"/>
<keyword evidence="2" id="KW-1185">Reference proteome</keyword>
<dbReference type="AlphaFoldDB" id="A0A6I8TL20"/>
<dbReference type="PANTHER" id="PTHR21112:SF0">
    <property type="entry name" value="CHEMOSENSORY PROTEIN A 29A-RELATED"/>
    <property type="match status" value="1"/>
</dbReference>
<dbReference type="EnsemblMetazoa" id="AAEL012066-RB">
    <property type="protein sequence ID" value="AAEL012066-PB"/>
    <property type="gene ID" value="AAEL012066"/>
</dbReference>
<dbReference type="Proteomes" id="UP000008820">
    <property type="component" value="Chromosome 1"/>
</dbReference>
<evidence type="ECO:0000313" key="2">
    <source>
        <dbReference type="Proteomes" id="UP000008820"/>
    </source>
</evidence>
<reference evidence="1 2" key="1">
    <citation type="submission" date="2017-06" db="EMBL/GenBank/DDBJ databases">
        <title>Aedes aegypti genome working group (AGWG) sequencing and assembly.</title>
        <authorList>
            <consortium name="Aedes aegypti Genome Working Group (AGWG)"/>
            <person name="Matthews B.J."/>
        </authorList>
    </citation>
    <scope>NUCLEOTIDE SEQUENCE [LARGE SCALE GENOMIC DNA]</scope>
    <source>
        <strain evidence="1 2">LVP_AGWG</strain>
    </source>
</reference>
<proteinExistence type="predicted"/>
<sequence>MESTSRVTFERIQQISGADVANFTNLRLIGGNDAMPFLNGSWELFQDLDNNWSQFVRLWYQSPVATDATFYPIQTPNRSIRVCDHLNSEHYRAWWNRNRYAVNYPEPQQGRWMCPFPKGEYYLRWVALEKGVLPWVSKPGLYRMDFCLANNGVVRMIHALYFRVQPVIGQFQHNRK</sequence>
<protein>
    <submittedName>
        <fullName evidence="1">Uncharacterized protein</fullName>
    </submittedName>
</protein>
<dbReference type="InParanoid" id="A0A6I8TL20"/>